<feature type="domain" description="HTH merR-type" evidence="11">
    <location>
        <begin position="7"/>
        <end position="76"/>
    </location>
</feature>
<dbReference type="GO" id="GO:0003677">
    <property type="term" value="F:DNA binding"/>
    <property type="evidence" value="ECO:0007669"/>
    <property type="project" value="UniProtKB-KW"/>
</dbReference>
<dbReference type="CDD" id="cd04783">
    <property type="entry name" value="HTH_MerR1"/>
    <property type="match status" value="1"/>
</dbReference>
<evidence type="ECO:0000256" key="6">
    <source>
        <dbReference type="ARBA" id="ARBA00023015"/>
    </source>
</evidence>
<evidence type="ECO:0000256" key="9">
    <source>
        <dbReference type="ARBA" id="ARBA00023163"/>
    </source>
</evidence>
<keyword evidence="9" id="KW-0804">Transcription</keyword>
<dbReference type="GO" id="GO:0046689">
    <property type="term" value="P:response to mercury ion"/>
    <property type="evidence" value="ECO:0007669"/>
    <property type="project" value="UniProtKB-KW"/>
</dbReference>
<evidence type="ECO:0000313" key="13">
    <source>
        <dbReference type="Proteomes" id="UP000035963"/>
    </source>
</evidence>
<evidence type="ECO:0000256" key="2">
    <source>
        <dbReference type="ARBA" id="ARBA00022466"/>
    </source>
</evidence>
<evidence type="ECO:0000256" key="10">
    <source>
        <dbReference type="ARBA" id="ARBA00024874"/>
    </source>
</evidence>
<dbReference type="Proteomes" id="UP000035963">
    <property type="component" value="Unassembled WGS sequence"/>
</dbReference>
<dbReference type="PATRIC" id="fig|908627.4.peg.668"/>
<evidence type="ECO:0000259" key="11">
    <source>
        <dbReference type="PROSITE" id="PS50937"/>
    </source>
</evidence>
<dbReference type="InterPro" id="IPR047057">
    <property type="entry name" value="MerR_fam"/>
</dbReference>
<evidence type="ECO:0000256" key="4">
    <source>
        <dbReference type="ARBA" id="ARBA00022723"/>
    </source>
</evidence>
<gene>
    <name evidence="12" type="ORF">EOS_02995</name>
</gene>
<dbReference type="EMBL" id="AEJF01000020">
    <property type="protein sequence ID" value="KLU27685.1"/>
    <property type="molecule type" value="Genomic_DNA"/>
</dbReference>
<dbReference type="Pfam" id="PF13411">
    <property type="entry name" value="MerR_1"/>
    <property type="match status" value="1"/>
</dbReference>
<keyword evidence="3" id="KW-0678">Repressor</keyword>
<comment type="caution">
    <text evidence="12">The sequence shown here is derived from an EMBL/GenBank/DDBJ whole genome shotgun (WGS) entry which is preliminary data.</text>
</comment>
<keyword evidence="4" id="KW-0479">Metal-binding</keyword>
<dbReference type="Gene3D" id="1.10.1660.10">
    <property type="match status" value="1"/>
</dbReference>
<proteinExistence type="predicted"/>
<dbReference type="RefSeq" id="WP_047845130.1">
    <property type="nucleotide sequence ID" value="NZ_AEJF01000020.1"/>
</dbReference>
<dbReference type="GO" id="GO:0045340">
    <property type="term" value="F:mercury ion binding"/>
    <property type="evidence" value="ECO:0007669"/>
    <property type="project" value="InterPro"/>
</dbReference>
<evidence type="ECO:0000256" key="3">
    <source>
        <dbReference type="ARBA" id="ARBA00022491"/>
    </source>
</evidence>
<dbReference type="AlphaFoldDB" id="A0A0J1D4T4"/>
<keyword evidence="7" id="KW-0238">DNA-binding</keyword>
<dbReference type="SUPFAM" id="SSF46955">
    <property type="entry name" value="Putative DNA-binding domain"/>
    <property type="match status" value="1"/>
</dbReference>
<dbReference type="InterPro" id="IPR009061">
    <property type="entry name" value="DNA-bd_dom_put_sf"/>
</dbReference>
<evidence type="ECO:0000313" key="12">
    <source>
        <dbReference type="EMBL" id="KLU27685.1"/>
    </source>
</evidence>
<dbReference type="InterPro" id="IPR011794">
    <property type="entry name" value="MerR"/>
</dbReference>
<dbReference type="PANTHER" id="PTHR30204:SF69">
    <property type="entry name" value="MERR-FAMILY TRANSCRIPTIONAL REGULATOR"/>
    <property type="match status" value="1"/>
</dbReference>
<keyword evidence="13" id="KW-1185">Reference proteome</keyword>
<dbReference type="SMART" id="SM00422">
    <property type="entry name" value="HTH_MERR"/>
    <property type="match status" value="1"/>
</dbReference>
<sequence length="144" mass="16030">MESGFESLTIGAFAKAAGVNVETIRFYQRKGLLLEPEKPYGSIRRYGEADVTRVRFVKSAQRLGFSLDGIADLLKLEDGTHCDEASSLAEHKLRDIQDKLADLRRMEAVLTELVCACHSRKGNVSCPLIGSLQRGEELRDTAFR</sequence>
<reference evidence="12 13" key="1">
    <citation type="journal article" date="2015" name="Genome Announc.">
        <title>Draft Genome Sequence of Burkholderia sp. Strain PML1(12), an Ectomycorrhizosphere-Inhabiting Bacterium with Effective Mineral-Weathering Ability.</title>
        <authorList>
            <person name="Uroz S."/>
            <person name="Oger P."/>
        </authorList>
    </citation>
    <scope>NUCLEOTIDE SEQUENCE [LARGE SCALE GENOMIC DNA]</scope>
    <source>
        <strain evidence="13">PML1(12)</strain>
    </source>
</reference>
<keyword evidence="2" id="KW-0475">Mercuric resistance</keyword>
<dbReference type="GO" id="GO:0003700">
    <property type="term" value="F:DNA-binding transcription factor activity"/>
    <property type="evidence" value="ECO:0007669"/>
    <property type="project" value="InterPro"/>
</dbReference>
<name>A0A0J1D4T4_9BURK</name>
<keyword evidence="6" id="KW-0805">Transcription regulation</keyword>
<keyword evidence="8" id="KW-0010">Activator</keyword>
<evidence type="ECO:0000256" key="8">
    <source>
        <dbReference type="ARBA" id="ARBA00023159"/>
    </source>
</evidence>
<dbReference type="InterPro" id="IPR000551">
    <property type="entry name" value="MerR-type_HTH_dom"/>
</dbReference>
<dbReference type="OrthoDB" id="9808480at2"/>
<protein>
    <recommendedName>
        <fullName evidence="1">Mercuric resistance operon regulatory protein</fullName>
    </recommendedName>
</protein>
<evidence type="ECO:0000256" key="5">
    <source>
        <dbReference type="ARBA" id="ARBA00022914"/>
    </source>
</evidence>
<evidence type="ECO:0000256" key="1">
    <source>
        <dbReference type="ARBA" id="ARBA00017146"/>
    </source>
</evidence>
<dbReference type="NCBIfam" id="NF010315">
    <property type="entry name" value="PRK13752.1"/>
    <property type="match status" value="1"/>
</dbReference>
<comment type="function">
    <text evidence="10">Mediates the mercuric-dependent induction of mercury resistance operon. In the absence of mercury MerR represses transcription by binding tightly to the mer operator region; when mercury is present the dimeric complex binds a single ion and becomes a potent transcriptional activator, while remaining bound to the mer site.</text>
</comment>
<dbReference type="PROSITE" id="PS50937">
    <property type="entry name" value="HTH_MERR_2"/>
    <property type="match status" value="1"/>
</dbReference>
<organism evidence="12 13">
    <name type="scientific">Caballeronia mineralivorans PML1(12)</name>
    <dbReference type="NCBI Taxonomy" id="908627"/>
    <lineage>
        <taxon>Bacteria</taxon>
        <taxon>Pseudomonadati</taxon>
        <taxon>Pseudomonadota</taxon>
        <taxon>Betaproteobacteria</taxon>
        <taxon>Burkholderiales</taxon>
        <taxon>Burkholderiaceae</taxon>
        <taxon>Caballeronia</taxon>
    </lineage>
</organism>
<accession>A0A0J1D4T4</accession>
<keyword evidence="5" id="KW-0476">Mercury</keyword>
<dbReference type="PROSITE" id="PS00552">
    <property type="entry name" value="HTH_MERR_1"/>
    <property type="match status" value="1"/>
</dbReference>
<evidence type="ECO:0000256" key="7">
    <source>
        <dbReference type="ARBA" id="ARBA00023125"/>
    </source>
</evidence>
<dbReference type="PRINTS" id="PR00040">
    <property type="entry name" value="HTHMERR"/>
</dbReference>
<dbReference type="NCBIfam" id="TIGR02051">
    <property type="entry name" value="MerR"/>
    <property type="match status" value="1"/>
</dbReference>
<dbReference type="PANTHER" id="PTHR30204">
    <property type="entry name" value="REDOX-CYCLING DRUG-SENSING TRANSCRIPTIONAL ACTIVATOR SOXR"/>
    <property type="match status" value="1"/>
</dbReference>